<sequence>MSWNQNATATLENDRVLLRAVQESDRQAMRELARDSQIWQYFVFRVDTDAQFSTFFDAMLRDQASGSRAVFTIIDKLSGQVAGSMSIGSMAEQEARLEIGWSWLGQAFRGTGINRHAKYLLLCHAFETLKAIRVEFKTDVLNTRARAGLRNIGATEEGTLRSFNFMPDNRRRDAIFYSVLAHEWPDVKAMLQAAQSASQETKAE</sequence>
<dbReference type="InterPro" id="IPR016181">
    <property type="entry name" value="Acyl_CoA_acyltransferase"/>
</dbReference>
<dbReference type="RefSeq" id="WP_094118372.1">
    <property type="nucleotide sequence ID" value="NZ_CP023009.1"/>
</dbReference>
<dbReference type="PROSITE" id="PS51186">
    <property type="entry name" value="GNAT"/>
    <property type="match status" value="1"/>
</dbReference>
<dbReference type="SUPFAM" id="SSF55729">
    <property type="entry name" value="Acyl-CoA N-acyltransferases (Nat)"/>
    <property type="match status" value="1"/>
</dbReference>
<gene>
    <name evidence="2" type="ORF">CKQ53_00750</name>
</gene>
<feature type="domain" description="N-acetyltransferase" evidence="1">
    <location>
        <begin position="16"/>
        <end position="182"/>
    </location>
</feature>
<dbReference type="KEGG" id="lbq:CKQ53_00750"/>
<dbReference type="AlphaFoldDB" id="A0AAD0SDV2"/>
<evidence type="ECO:0000313" key="3">
    <source>
        <dbReference type="Proteomes" id="UP000263881"/>
    </source>
</evidence>
<dbReference type="InterPro" id="IPR000182">
    <property type="entry name" value="GNAT_dom"/>
</dbReference>
<organism evidence="2 3">
    <name type="scientific">Lonsdalea britannica</name>
    <dbReference type="NCBI Taxonomy" id="1082704"/>
    <lineage>
        <taxon>Bacteria</taxon>
        <taxon>Pseudomonadati</taxon>
        <taxon>Pseudomonadota</taxon>
        <taxon>Gammaproteobacteria</taxon>
        <taxon>Enterobacterales</taxon>
        <taxon>Pectobacteriaceae</taxon>
        <taxon>Lonsdalea</taxon>
    </lineage>
</organism>
<evidence type="ECO:0000259" key="1">
    <source>
        <dbReference type="PROSITE" id="PS51186"/>
    </source>
</evidence>
<dbReference type="PANTHER" id="PTHR43610:SF1">
    <property type="entry name" value="N-ACETYLTRANSFERASE DOMAIN-CONTAINING PROTEIN"/>
    <property type="match status" value="1"/>
</dbReference>
<protein>
    <submittedName>
        <fullName evidence="2">N-acetyltransferase</fullName>
    </submittedName>
</protein>
<accession>A0AAD0SDV2</accession>
<evidence type="ECO:0000313" key="2">
    <source>
        <dbReference type="EMBL" id="AXW85659.1"/>
    </source>
</evidence>
<proteinExistence type="predicted"/>
<name>A0AAD0SDV2_9GAMM</name>
<dbReference type="PANTHER" id="PTHR43610">
    <property type="entry name" value="BLL6696 PROTEIN"/>
    <property type="match status" value="1"/>
</dbReference>
<reference evidence="2 3" key="1">
    <citation type="submission" date="2017-08" db="EMBL/GenBank/DDBJ databases">
        <title>Comparative genomics of bacteria isolated from necrotic lesions of AOD affected trees.</title>
        <authorList>
            <person name="Doonan J."/>
            <person name="Denman S."/>
            <person name="McDonald J.E."/>
        </authorList>
    </citation>
    <scope>NUCLEOTIDE SEQUENCE [LARGE SCALE GENOMIC DNA]</scope>
    <source>
        <strain evidence="2 3">477</strain>
    </source>
</reference>
<dbReference type="EMBL" id="CP023009">
    <property type="protein sequence ID" value="AXW85659.1"/>
    <property type="molecule type" value="Genomic_DNA"/>
</dbReference>
<keyword evidence="3" id="KW-1185">Reference proteome</keyword>
<dbReference type="GO" id="GO:0016747">
    <property type="term" value="F:acyltransferase activity, transferring groups other than amino-acyl groups"/>
    <property type="evidence" value="ECO:0007669"/>
    <property type="project" value="InterPro"/>
</dbReference>
<dbReference type="Gene3D" id="3.40.630.30">
    <property type="match status" value="1"/>
</dbReference>
<dbReference type="Pfam" id="PF13302">
    <property type="entry name" value="Acetyltransf_3"/>
    <property type="match status" value="1"/>
</dbReference>
<dbReference type="Proteomes" id="UP000263881">
    <property type="component" value="Chromosome"/>
</dbReference>